<keyword evidence="2" id="KW-1185">Reference proteome</keyword>
<evidence type="ECO:0000313" key="2">
    <source>
        <dbReference type="Proteomes" id="UP000054018"/>
    </source>
</evidence>
<name>A0A0C9YGA1_9AGAM</name>
<proteinExistence type="predicted"/>
<protein>
    <submittedName>
        <fullName evidence="1">Uncharacterized protein</fullName>
    </submittedName>
</protein>
<sequence length="118" mass="13987">MQRFRKGHINKQSFGCRIIQSWDQGNGKCIKPDRQTSGWNCAHLDREWELKKANVTIVRLQLGKSRKVRWTKHAFHFFDWWPRTTAAPSVLPISNHKMQRQLCNHGKQCMNRETARVC</sequence>
<reference evidence="2" key="2">
    <citation type="submission" date="2015-01" db="EMBL/GenBank/DDBJ databases">
        <title>Evolutionary Origins and Diversification of the Mycorrhizal Mutualists.</title>
        <authorList>
            <consortium name="DOE Joint Genome Institute"/>
            <consortium name="Mycorrhizal Genomics Consortium"/>
            <person name="Kohler A."/>
            <person name="Kuo A."/>
            <person name="Nagy L.G."/>
            <person name="Floudas D."/>
            <person name="Copeland A."/>
            <person name="Barry K.W."/>
            <person name="Cichocki N."/>
            <person name="Veneault-Fourrey C."/>
            <person name="LaButti K."/>
            <person name="Lindquist E.A."/>
            <person name="Lipzen A."/>
            <person name="Lundell T."/>
            <person name="Morin E."/>
            <person name="Murat C."/>
            <person name="Riley R."/>
            <person name="Ohm R."/>
            <person name="Sun H."/>
            <person name="Tunlid A."/>
            <person name="Henrissat B."/>
            <person name="Grigoriev I.V."/>
            <person name="Hibbett D.S."/>
            <person name="Martin F."/>
        </authorList>
    </citation>
    <scope>NUCLEOTIDE SEQUENCE [LARGE SCALE GENOMIC DNA]</scope>
    <source>
        <strain evidence="2">441</strain>
    </source>
</reference>
<dbReference type="Proteomes" id="UP000054018">
    <property type="component" value="Unassembled WGS sequence"/>
</dbReference>
<reference evidence="1 2" key="1">
    <citation type="submission" date="2014-04" db="EMBL/GenBank/DDBJ databases">
        <authorList>
            <consortium name="DOE Joint Genome Institute"/>
            <person name="Kuo A."/>
            <person name="Kohler A."/>
            <person name="Costa M.D."/>
            <person name="Nagy L.G."/>
            <person name="Floudas D."/>
            <person name="Copeland A."/>
            <person name="Barry K.W."/>
            <person name="Cichocki N."/>
            <person name="Veneault-Fourrey C."/>
            <person name="LaButti K."/>
            <person name="Lindquist E.A."/>
            <person name="Lipzen A."/>
            <person name="Lundell T."/>
            <person name="Morin E."/>
            <person name="Murat C."/>
            <person name="Sun H."/>
            <person name="Tunlid A."/>
            <person name="Henrissat B."/>
            <person name="Grigoriev I.V."/>
            <person name="Hibbett D.S."/>
            <person name="Martin F."/>
            <person name="Nordberg H.P."/>
            <person name="Cantor M.N."/>
            <person name="Hua S.X."/>
        </authorList>
    </citation>
    <scope>NUCLEOTIDE SEQUENCE [LARGE SCALE GENOMIC DNA]</scope>
    <source>
        <strain evidence="1 2">441</strain>
    </source>
</reference>
<evidence type="ECO:0000313" key="1">
    <source>
        <dbReference type="EMBL" id="KIK23935.1"/>
    </source>
</evidence>
<organism evidence="1 2">
    <name type="scientific">Pisolithus microcarpus 441</name>
    <dbReference type="NCBI Taxonomy" id="765257"/>
    <lineage>
        <taxon>Eukaryota</taxon>
        <taxon>Fungi</taxon>
        <taxon>Dikarya</taxon>
        <taxon>Basidiomycota</taxon>
        <taxon>Agaricomycotina</taxon>
        <taxon>Agaricomycetes</taxon>
        <taxon>Agaricomycetidae</taxon>
        <taxon>Boletales</taxon>
        <taxon>Sclerodermatineae</taxon>
        <taxon>Pisolithaceae</taxon>
        <taxon>Pisolithus</taxon>
    </lineage>
</organism>
<dbReference type="EMBL" id="KN833721">
    <property type="protein sequence ID" value="KIK23935.1"/>
    <property type="molecule type" value="Genomic_DNA"/>
</dbReference>
<accession>A0A0C9YGA1</accession>
<gene>
    <name evidence="1" type="ORF">PISMIDRAFT_678641</name>
</gene>
<dbReference type="AlphaFoldDB" id="A0A0C9YGA1"/>
<dbReference type="HOGENOM" id="CLU_2074099_0_0_1"/>